<reference evidence="2 3" key="1">
    <citation type="submission" date="2019-04" db="EMBL/GenBank/DDBJ databases">
        <authorList>
            <person name="Poehlein A."/>
            <person name="Bengelsdorf F.R."/>
            <person name="Duerre P."/>
            <person name="Daniel R."/>
        </authorList>
    </citation>
    <scope>NUCLEOTIDE SEQUENCE [LARGE SCALE GENOMIC DNA]</scope>
    <source>
        <strain evidence="2 3">BS-1</strain>
    </source>
</reference>
<dbReference type="InterPro" id="IPR043747">
    <property type="entry name" value="DUF5692"/>
</dbReference>
<keyword evidence="1" id="KW-0472">Membrane</keyword>
<keyword evidence="3" id="KW-1185">Reference proteome</keyword>
<proteinExistence type="predicted"/>
<feature type="transmembrane region" description="Helical" evidence="1">
    <location>
        <begin position="36"/>
        <end position="56"/>
    </location>
</feature>
<keyword evidence="1" id="KW-0812">Transmembrane</keyword>
<comment type="caution">
    <text evidence="2">The sequence shown here is derived from an EMBL/GenBank/DDBJ whole genome shotgun (WGS) entry which is preliminary data.</text>
</comment>
<sequence>MFVFYEGVPTILVLLVWLCVFVSLFALNEVTRRYKWVGFSFFVILPIVLTVMWLTVFRDSAYMDWFHLAKVYSATAGSIGFWCIRHVKGLSQNKAALCFPPLILAINICEAVTRDFQVGRYTTPVVEYANNQIQYYIGGSWNYMNGIAGILNIITITGWFGICIRQETEKDKSRDMLWPDMLWFWIIAYDVWNFAYTYNCLPTHAWYCGFALLLAPTLCAFTVGKGAWLQHRAQTLALWCMFAQTFPSFQDASKWMVQSTASHDIAQAAMQEGLLAADGYTMQAAPGIYTVASASPDTTALFIWSLMALLINVAVFVYMIAHVIKTKRNPYTSELYTDLTAYSNIKDLAA</sequence>
<feature type="transmembrane region" description="Helical" evidence="1">
    <location>
        <begin position="301"/>
        <end position="321"/>
    </location>
</feature>
<dbReference type="Proteomes" id="UP000297714">
    <property type="component" value="Unassembled WGS sequence"/>
</dbReference>
<dbReference type="AlphaFoldDB" id="A0A4Z0YFD4"/>
<feature type="transmembrane region" description="Helical" evidence="1">
    <location>
        <begin position="6"/>
        <end position="27"/>
    </location>
</feature>
<dbReference type="RefSeq" id="WP_135656441.1">
    <property type="nucleotide sequence ID" value="NZ_JAJUFJ010000009.1"/>
</dbReference>
<organism evidence="2 3">
    <name type="scientific">Caproiciproducens galactitolivorans</name>
    <dbReference type="NCBI Taxonomy" id="642589"/>
    <lineage>
        <taxon>Bacteria</taxon>
        <taxon>Bacillati</taxon>
        <taxon>Bacillota</taxon>
        <taxon>Clostridia</taxon>
        <taxon>Eubacteriales</taxon>
        <taxon>Acutalibacteraceae</taxon>
        <taxon>Caproiciproducens</taxon>
    </lineage>
</organism>
<feature type="transmembrane region" description="Helical" evidence="1">
    <location>
        <begin position="143"/>
        <end position="164"/>
    </location>
</feature>
<dbReference type="Pfam" id="PF18948">
    <property type="entry name" value="DUF5692"/>
    <property type="match status" value="1"/>
</dbReference>
<dbReference type="OrthoDB" id="7054801at2"/>
<accession>A0A4Z0YFD4</accession>
<evidence type="ECO:0000313" key="3">
    <source>
        <dbReference type="Proteomes" id="UP000297714"/>
    </source>
</evidence>
<feature type="transmembrane region" description="Helical" evidence="1">
    <location>
        <begin position="176"/>
        <end position="198"/>
    </location>
</feature>
<dbReference type="EMBL" id="SRMQ01000001">
    <property type="protein sequence ID" value="TGJ77620.1"/>
    <property type="molecule type" value="Genomic_DNA"/>
</dbReference>
<evidence type="ECO:0000313" key="2">
    <source>
        <dbReference type="EMBL" id="TGJ77620.1"/>
    </source>
</evidence>
<feature type="transmembrane region" description="Helical" evidence="1">
    <location>
        <begin position="204"/>
        <end position="224"/>
    </location>
</feature>
<name>A0A4Z0YFD4_9FIRM</name>
<evidence type="ECO:0000256" key="1">
    <source>
        <dbReference type="SAM" id="Phobius"/>
    </source>
</evidence>
<keyword evidence="1" id="KW-1133">Transmembrane helix</keyword>
<gene>
    <name evidence="2" type="ORF">CAGA_00110</name>
</gene>
<protein>
    <submittedName>
        <fullName evidence="2">Uncharacterized protein</fullName>
    </submittedName>
</protein>